<sequence>MATNNIREPENDNALTSHNPSKPDPAMERLNVFVGKWNTEGVIKASPSGAADLLKAVDTYEWLPGGYFLIHHVDGYMGKDKVKAIEIIGYDASSQNYTTHSYDNQGNFNAYQANLLDRDWKIWGESERFTGVFSEDSNILTGSWELSSEGTNWVPWMDIKLTKVI</sequence>
<name>A0A163MCZ0_9BACL</name>
<organism evidence="2 3">
    <name type="scientific">Paenibacillus glucanolyticus</name>
    <dbReference type="NCBI Taxonomy" id="59843"/>
    <lineage>
        <taxon>Bacteria</taxon>
        <taxon>Bacillati</taxon>
        <taxon>Bacillota</taxon>
        <taxon>Bacilli</taxon>
        <taxon>Bacillales</taxon>
        <taxon>Paenibacillaceae</taxon>
        <taxon>Paenibacillus</taxon>
    </lineage>
</organism>
<dbReference type="RefSeq" id="WP_063479668.1">
    <property type="nucleotide sequence ID" value="NZ_CP147845.1"/>
</dbReference>
<reference evidence="2" key="1">
    <citation type="journal article" date="2016" name="Genome Announc.">
        <title>Draft genomes of two strains of Paenibacillus glucanolyticus with capability to degrade lignocellulose.</title>
        <authorList>
            <person name="Mathews S.L."/>
            <person name="Pawlak J."/>
            <person name="Grunden A.M."/>
        </authorList>
    </citation>
    <scope>NUCLEOTIDE SEQUENCE [LARGE SCALE GENOMIC DNA]</scope>
    <source>
        <strain evidence="2">SLM1</strain>
    </source>
</reference>
<feature type="region of interest" description="Disordered" evidence="1">
    <location>
        <begin position="1"/>
        <end position="25"/>
    </location>
</feature>
<evidence type="ECO:0000256" key="1">
    <source>
        <dbReference type="SAM" id="MobiDB-lite"/>
    </source>
</evidence>
<dbReference type="Pfam" id="PF07617">
    <property type="entry name" value="DUF1579"/>
    <property type="match status" value="1"/>
</dbReference>
<dbReference type="AlphaFoldDB" id="A0A163MCZ0"/>
<dbReference type="GeneID" id="97555456"/>
<gene>
    <name evidence="2" type="ORF">AWU65_24925</name>
</gene>
<dbReference type="Proteomes" id="UP000076796">
    <property type="component" value="Unassembled WGS sequence"/>
</dbReference>
<proteinExistence type="predicted"/>
<dbReference type="InterPro" id="IPR011473">
    <property type="entry name" value="DUF1579"/>
</dbReference>
<accession>A0A163MCZ0</accession>
<keyword evidence="3" id="KW-1185">Reference proteome</keyword>
<protein>
    <recommendedName>
        <fullName evidence="4">DUF1579 domain-containing protein</fullName>
    </recommendedName>
</protein>
<evidence type="ECO:0000313" key="2">
    <source>
        <dbReference type="EMBL" id="KZS48944.1"/>
    </source>
</evidence>
<dbReference type="EMBL" id="LWMH01000001">
    <property type="protein sequence ID" value="KZS48944.1"/>
    <property type="molecule type" value="Genomic_DNA"/>
</dbReference>
<comment type="caution">
    <text evidence="2">The sequence shown here is derived from an EMBL/GenBank/DDBJ whole genome shotgun (WGS) entry which is preliminary data.</text>
</comment>
<dbReference type="OrthoDB" id="8481162at2"/>
<evidence type="ECO:0008006" key="4">
    <source>
        <dbReference type="Google" id="ProtNLM"/>
    </source>
</evidence>
<evidence type="ECO:0000313" key="3">
    <source>
        <dbReference type="Proteomes" id="UP000076796"/>
    </source>
</evidence>